<dbReference type="AlphaFoldDB" id="A0A942UR56"/>
<dbReference type="PANTHER" id="PTHR30619:SF1">
    <property type="entry name" value="RECOMBINATION PROTEIN 2"/>
    <property type="match status" value="1"/>
</dbReference>
<feature type="domain" description="Metallo-beta-lactamase" evidence="7">
    <location>
        <begin position="516"/>
        <end position="726"/>
    </location>
</feature>
<comment type="caution">
    <text evidence="8">The sequence shown here is derived from an EMBL/GenBank/DDBJ whole genome shotgun (WGS) entry which is preliminary data.</text>
</comment>
<reference evidence="8 9" key="1">
    <citation type="submission" date="2021-05" db="EMBL/GenBank/DDBJ databases">
        <title>Novel Bacillus species.</title>
        <authorList>
            <person name="Liu G."/>
        </authorList>
    </citation>
    <scope>NUCLEOTIDE SEQUENCE [LARGE SCALE GENOMIC DNA]</scope>
    <source>
        <strain evidence="8 9">FJAT-49682</strain>
    </source>
</reference>
<dbReference type="InterPro" id="IPR052159">
    <property type="entry name" value="Competence_DNA_uptake"/>
</dbReference>
<feature type="transmembrane region" description="Helical" evidence="6">
    <location>
        <begin position="338"/>
        <end position="355"/>
    </location>
</feature>
<dbReference type="InterPro" id="IPR036866">
    <property type="entry name" value="RibonucZ/Hydroxyglut_hydro"/>
</dbReference>
<dbReference type="Pfam" id="PF03772">
    <property type="entry name" value="Competence"/>
    <property type="match status" value="1"/>
</dbReference>
<dbReference type="SMART" id="SM00849">
    <property type="entry name" value="Lactamase_B"/>
    <property type="match status" value="1"/>
</dbReference>
<evidence type="ECO:0000259" key="7">
    <source>
        <dbReference type="SMART" id="SM00849"/>
    </source>
</evidence>
<feature type="transmembrane region" description="Helical" evidence="6">
    <location>
        <begin position="238"/>
        <end position="260"/>
    </location>
</feature>
<keyword evidence="9" id="KW-1185">Reference proteome</keyword>
<feature type="transmembrane region" description="Helical" evidence="6">
    <location>
        <begin position="391"/>
        <end position="415"/>
    </location>
</feature>
<keyword evidence="3 6" id="KW-0812">Transmembrane</keyword>
<sequence>MIKGVAMVSGKWIYLAAAALSGILMILELHVCSFIFILLVTLRVLLEKDKWLFVMFCVVVVLFIMGALKSEKEKTTIHSAGKVQLYVTFKEVPNIDGNRLRAVVSDLNEEKLILTNTIQSEPEKTMLERQLRAGGSCLVSGELIQPGNNRNEHAFNYQRYLFRQNIHWQFQVNNLSLKECDVSKLSWISKLQNLRAAGINHVEENFPATLIPYANALIFGDRTAFSEDAYRAYQKIGVVHLLAISGLHIGFLVGGIYFIFLRLGLTKETVFWLLVSLLPVYAVVCGANPPVIRAVIMTLILMVSKKWRLPLTTLDAFSISFIVFLFFDPYLIYHAGFQLSYCVSLGLIVSSKYLLGKHVSLIQQMANISVISTLTSLPILAFHFYEFSIISIVANIIFVPFYTAVVLPAMLFLYFLQFFHSALFSLLAGLISKLVFYSEQFAKVAGSLKFSMLLTGKPGAIGMVCMIAGSAFYLLLKERGKSLPYAAMPLFLILLFQVLAVNFSPKGEVIFIDVGQGDSILIKLPYNRGTYLIDTGGQISFPIEDWQKRKNPFHVGEDIVLPLLKSKGISKLDKLILTHSDMDHMGAAQELLGEISIKEIIISKNSWQKPLMSEFITSAKQLGIMIREEKAGTGWENKSGKFHFIFPFGDEYKDNNSSFVLYGVFGGMKWLFTGDVEKEGEGEMIKAYNKFHVNVLKVGHHGSKSSTTTEFLEAVTPEYAIISAGKNNRYGHPHPEVMDALQKKKINIFQTSEEGAVHYIFSKKGGTFKTILQYDKAIQDK</sequence>
<dbReference type="InterPro" id="IPR004477">
    <property type="entry name" value="ComEC_N"/>
</dbReference>
<dbReference type="Proteomes" id="UP000676456">
    <property type="component" value="Unassembled WGS sequence"/>
</dbReference>
<evidence type="ECO:0000256" key="5">
    <source>
        <dbReference type="ARBA" id="ARBA00023136"/>
    </source>
</evidence>
<dbReference type="GO" id="GO:0005886">
    <property type="term" value="C:plasma membrane"/>
    <property type="evidence" value="ECO:0007669"/>
    <property type="project" value="UniProtKB-SubCell"/>
</dbReference>
<protein>
    <submittedName>
        <fullName evidence="8">DNA internalization-related competence protein ComEC/Rec2</fullName>
    </submittedName>
</protein>
<feature type="transmembrane region" description="Helical" evidence="6">
    <location>
        <begin position="280"/>
        <end position="302"/>
    </location>
</feature>
<dbReference type="SUPFAM" id="SSF56281">
    <property type="entry name" value="Metallo-hydrolase/oxidoreductase"/>
    <property type="match status" value="1"/>
</dbReference>
<evidence type="ECO:0000256" key="1">
    <source>
        <dbReference type="ARBA" id="ARBA00004651"/>
    </source>
</evidence>
<feature type="transmembrane region" description="Helical" evidence="6">
    <location>
        <begin position="367"/>
        <end position="385"/>
    </location>
</feature>
<gene>
    <name evidence="8" type="ORF">KHA91_06970</name>
</gene>
<keyword evidence="4 6" id="KW-1133">Transmembrane helix</keyword>
<dbReference type="CDD" id="cd07731">
    <property type="entry name" value="ComA-like_MBL-fold"/>
    <property type="match status" value="1"/>
</dbReference>
<dbReference type="Pfam" id="PF13567">
    <property type="entry name" value="DUF4131"/>
    <property type="match status" value="1"/>
</dbReference>
<name>A0A942UR56_9BACI</name>
<accession>A0A942UR56</accession>
<dbReference type="PANTHER" id="PTHR30619">
    <property type="entry name" value="DNA INTERNALIZATION/COMPETENCE PROTEIN COMEC/REC2"/>
    <property type="match status" value="1"/>
</dbReference>
<evidence type="ECO:0000313" key="9">
    <source>
        <dbReference type="Proteomes" id="UP000676456"/>
    </source>
</evidence>
<keyword evidence="2" id="KW-1003">Cell membrane</keyword>
<dbReference type="NCBIfam" id="TIGR00360">
    <property type="entry name" value="ComEC_N-term"/>
    <property type="match status" value="1"/>
</dbReference>
<dbReference type="EMBL" id="JAGYPN010000001">
    <property type="protein sequence ID" value="MBS4222499.1"/>
    <property type="molecule type" value="Genomic_DNA"/>
</dbReference>
<dbReference type="RefSeq" id="WP_213097446.1">
    <property type="nucleotide sequence ID" value="NZ_JAGYPN010000001.1"/>
</dbReference>
<organism evidence="8 9">
    <name type="scientific">Lederbergia citrea</name>
    <dbReference type="NCBI Taxonomy" id="2833581"/>
    <lineage>
        <taxon>Bacteria</taxon>
        <taxon>Bacillati</taxon>
        <taxon>Bacillota</taxon>
        <taxon>Bacilli</taxon>
        <taxon>Bacillales</taxon>
        <taxon>Bacillaceae</taxon>
        <taxon>Lederbergia</taxon>
    </lineage>
</organism>
<dbReference type="Gene3D" id="3.60.15.10">
    <property type="entry name" value="Ribonuclease Z/Hydroxyacylglutathione hydrolase-like"/>
    <property type="match status" value="1"/>
</dbReference>
<comment type="subcellular location">
    <subcellularLocation>
        <location evidence="1">Cell membrane</location>
        <topology evidence="1">Multi-pass membrane protein</topology>
    </subcellularLocation>
</comment>
<evidence type="ECO:0000256" key="3">
    <source>
        <dbReference type="ARBA" id="ARBA00022692"/>
    </source>
</evidence>
<dbReference type="InterPro" id="IPR001279">
    <property type="entry name" value="Metallo-B-lactamas"/>
</dbReference>
<evidence type="ECO:0000256" key="6">
    <source>
        <dbReference type="SAM" id="Phobius"/>
    </source>
</evidence>
<feature type="transmembrane region" description="Helical" evidence="6">
    <location>
        <begin position="314"/>
        <end position="332"/>
    </location>
</feature>
<dbReference type="InterPro" id="IPR004797">
    <property type="entry name" value="Competence_ComEC/Rec2"/>
</dbReference>
<dbReference type="GO" id="GO:0030420">
    <property type="term" value="P:establishment of competence for transformation"/>
    <property type="evidence" value="ECO:0007669"/>
    <property type="project" value="InterPro"/>
</dbReference>
<proteinExistence type="predicted"/>
<feature type="transmembrane region" description="Helical" evidence="6">
    <location>
        <begin position="51"/>
        <end position="68"/>
    </location>
</feature>
<dbReference type="Pfam" id="PF00753">
    <property type="entry name" value="Lactamase_B"/>
    <property type="match status" value="1"/>
</dbReference>
<keyword evidence="5 6" id="KW-0472">Membrane</keyword>
<evidence type="ECO:0000256" key="4">
    <source>
        <dbReference type="ARBA" id="ARBA00022989"/>
    </source>
</evidence>
<evidence type="ECO:0000313" key="8">
    <source>
        <dbReference type="EMBL" id="MBS4222499.1"/>
    </source>
</evidence>
<dbReference type="NCBIfam" id="TIGR00361">
    <property type="entry name" value="ComEC_Rec2"/>
    <property type="match status" value="1"/>
</dbReference>
<dbReference type="InterPro" id="IPR035681">
    <property type="entry name" value="ComA-like_MBL"/>
</dbReference>
<feature type="transmembrane region" description="Helical" evidence="6">
    <location>
        <begin position="12"/>
        <end position="39"/>
    </location>
</feature>
<feature type="transmembrane region" description="Helical" evidence="6">
    <location>
        <begin position="422"/>
        <end position="438"/>
    </location>
</feature>
<dbReference type="InterPro" id="IPR025405">
    <property type="entry name" value="DUF4131"/>
</dbReference>
<feature type="transmembrane region" description="Helical" evidence="6">
    <location>
        <begin position="458"/>
        <end position="476"/>
    </location>
</feature>
<feature type="transmembrane region" description="Helical" evidence="6">
    <location>
        <begin position="483"/>
        <end position="503"/>
    </location>
</feature>
<evidence type="ECO:0000256" key="2">
    <source>
        <dbReference type="ARBA" id="ARBA00022475"/>
    </source>
</evidence>